<name>A0A167XM95_9HYPO</name>
<dbReference type="Proteomes" id="UP000078544">
    <property type="component" value="Unassembled WGS sequence"/>
</dbReference>
<organism evidence="1 2">
    <name type="scientific">Moelleriella libera RCEF 2490</name>
    <dbReference type="NCBI Taxonomy" id="1081109"/>
    <lineage>
        <taxon>Eukaryota</taxon>
        <taxon>Fungi</taxon>
        <taxon>Dikarya</taxon>
        <taxon>Ascomycota</taxon>
        <taxon>Pezizomycotina</taxon>
        <taxon>Sordariomycetes</taxon>
        <taxon>Hypocreomycetidae</taxon>
        <taxon>Hypocreales</taxon>
        <taxon>Clavicipitaceae</taxon>
        <taxon>Moelleriella</taxon>
    </lineage>
</organism>
<dbReference type="PANTHER" id="PTHR42085:SF2">
    <property type="entry name" value="F-BOX DOMAIN-CONTAINING PROTEIN"/>
    <property type="match status" value="1"/>
</dbReference>
<sequence length="319" mass="36052">MTKRPVRRGSRSLGGLVPRVVLPLPSDELVSSSTHSSRPLDSKAAAEHDATQFSIASLTLDTPLVPLKRKIRTPLKPFRFLDLPSELRVKVYGYYFNDTDRVLDLGPENYKRVHKTLGFMRVCKQLHQEATHFFYSTRAIRVFPTYPGRYFKSKKPMLARLKPNQRQCITSLELRLGPGWSAPPRGWVVNDGLGLQHCVNVRKLTVFVECDPSDGIFKGFRRSEGFYESFSARLLSSLVAQLPGLKTIEFDAWPSVKRTGNMMRGLLAVADESKRTWQWNPDSEWSDGPEKADVSPSRVSEQVFMSVPELGLQNVSVLA</sequence>
<dbReference type="PANTHER" id="PTHR42085">
    <property type="entry name" value="F-BOX DOMAIN-CONTAINING PROTEIN"/>
    <property type="match status" value="1"/>
</dbReference>
<dbReference type="OrthoDB" id="5372935at2759"/>
<gene>
    <name evidence="1" type="ORF">AAL_07357</name>
</gene>
<reference evidence="1 2" key="1">
    <citation type="journal article" date="2016" name="Genome Biol. Evol.">
        <title>Divergent and convergent evolution of fungal pathogenicity.</title>
        <authorList>
            <person name="Shang Y."/>
            <person name="Xiao G."/>
            <person name="Zheng P."/>
            <person name="Cen K."/>
            <person name="Zhan S."/>
            <person name="Wang C."/>
        </authorList>
    </citation>
    <scope>NUCLEOTIDE SEQUENCE [LARGE SCALE GENOMIC DNA]</scope>
    <source>
        <strain evidence="1 2">RCEF 2490</strain>
    </source>
</reference>
<dbReference type="EMBL" id="AZGY01000022">
    <property type="protein sequence ID" value="KZZ90256.1"/>
    <property type="molecule type" value="Genomic_DNA"/>
</dbReference>
<dbReference type="InterPro" id="IPR038883">
    <property type="entry name" value="AN11006-like"/>
</dbReference>
<protein>
    <submittedName>
        <fullName evidence="1">Uncharacterized protein</fullName>
    </submittedName>
</protein>
<proteinExistence type="predicted"/>
<dbReference type="AlphaFoldDB" id="A0A167XM95"/>
<evidence type="ECO:0000313" key="2">
    <source>
        <dbReference type="Proteomes" id="UP000078544"/>
    </source>
</evidence>
<comment type="caution">
    <text evidence="1">The sequence shown here is derived from an EMBL/GenBank/DDBJ whole genome shotgun (WGS) entry which is preliminary data.</text>
</comment>
<keyword evidence="2" id="KW-1185">Reference proteome</keyword>
<evidence type="ECO:0000313" key="1">
    <source>
        <dbReference type="EMBL" id="KZZ90256.1"/>
    </source>
</evidence>
<accession>A0A167XM95</accession>